<keyword evidence="4" id="KW-0808">Transferase</keyword>
<evidence type="ECO:0000256" key="7">
    <source>
        <dbReference type="ARBA" id="ARBA00022984"/>
    </source>
</evidence>
<evidence type="ECO:0000259" key="11">
    <source>
        <dbReference type="PROSITE" id="PS52029"/>
    </source>
</evidence>
<evidence type="ECO:0000313" key="12">
    <source>
        <dbReference type="EMBL" id="GLK65718.1"/>
    </source>
</evidence>
<evidence type="ECO:0000256" key="1">
    <source>
        <dbReference type="ARBA" id="ARBA00004752"/>
    </source>
</evidence>
<name>A0AAD3P2U3_9RHOB</name>
<feature type="domain" description="L,D-TPase catalytic" evidence="11">
    <location>
        <begin position="83"/>
        <end position="215"/>
    </location>
</feature>
<dbReference type="InterPro" id="IPR005490">
    <property type="entry name" value="LD_TPept_cat_dom"/>
</dbReference>
<keyword evidence="6 9" id="KW-0133">Cell shape</keyword>
<dbReference type="PROSITE" id="PS51318">
    <property type="entry name" value="TAT"/>
    <property type="match status" value="1"/>
</dbReference>
<comment type="pathway">
    <text evidence="1 9">Cell wall biogenesis; peptidoglycan biosynthesis.</text>
</comment>
<organism evidence="12 13">
    <name type="scientific">Paracoccus kondratievae</name>
    <dbReference type="NCBI Taxonomy" id="135740"/>
    <lineage>
        <taxon>Bacteria</taxon>
        <taxon>Pseudomonadati</taxon>
        <taxon>Pseudomonadota</taxon>
        <taxon>Alphaproteobacteria</taxon>
        <taxon>Rhodobacterales</taxon>
        <taxon>Paracoccaceae</taxon>
        <taxon>Paracoccus</taxon>
    </lineage>
</organism>
<dbReference type="GO" id="GO:0018104">
    <property type="term" value="P:peptidoglycan-protein cross-linking"/>
    <property type="evidence" value="ECO:0007669"/>
    <property type="project" value="TreeGrafter"/>
</dbReference>
<evidence type="ECO:0000256" key="2">
    <source>
        <dbReference type="ARBA" id="ARBA00005992"/>
    </source>
</evidence>
<evidence type="ECO:0000313" key="13">
    <source>
        <dbReference type="Proteomes" id="UP001143349"/>
    </source>
</evidence>
<feature type="region of interest" description="Disordered" evidence="10">
    <location>
        <begin position="130"/>
        <end position="153"/>
    </location>
</feature>
<protein>
    <recommendedName>
        <fullName evidence="11">L,D-TPase catalytic domain-containing protein</fullName>
    </recommendedName>
</protein>
<proteinExistence type="inferred from homology"/>
<dbReference type="EMBL" id="BSFH01000094">
    <property type="protein sequence ID" value="GLK65718.1"/>
    <property type="molecule type" value="Genomic_DNA"/>
</dbReference>
<evidence type="ECO:0000256" key="8">
    <source>
        <dbReference type="ARBA" id="ARBA00023316"/>
    </source>
</evidence>
<dbReference type="PROSITE" id="PS52029">
    <property type="entry name" value="LD_TPASE"/>
    <property type="match status" value="1"/>
</dbReference>
<dbReference type="PANTHER" id="PTHR30582">
    <property type="entry name" value="L,D-TRANSPEPTIDASE"/>
    <property type="match status" value="1"/>
</dbReference>
<keyword evidence="3" id="KW-0328">Glycosyltransferase</keyword>
<evidence type="ECO:0000256" key="5">
    <source>
        <dbReference type="ARBA" id="ARBA00022801"/>
    </source>
</evidence>
<evidence type="ECO:0000256" key="4">
    <source>
        <dbReference type="ARBA" id="ARBA00022679"/>
    </source>
</evidence>
<dbReference type="CDD" id="cd16913">
    <property type="entry name" value="YkuD_like"/>
    <property type="match status" value="1"/>
</dbReference>
<dbReference type="InterPro" id="IPR038063">
    <property type="entry name" value="Transpep_catalytic_dom"/>
</dbReference>
<comment type="similarity">
    <text evidence="2">Belongs to the YkuD family.</text>
</comment>
<dbReference type="InterPro" id="IPR050979">
    <property type="entry name" value="LD-transpeptidase"/>
</dbReference>
<keyword evidence="7 9" id="KW-0573">Peptidoglycan synthesis</keyword>
<dbReference type="GO" id="GO:0071555">
    <property type="term" value="P:cell wall organization"/>
    <property type="evidence" value="ECO:0007669"/>
    <property type="project" value="UniProtKB-UniRule"/>
</dbReference>
<dbReference type="AlphaFoldDB" id="A0AAD3P2U3"/>
<keyword evidence="5" id="KW-0378">Hydrolase</keyword>
<dbReference type="GO" id="GO:0016757">
    <property type="term" value="F:glycosyltransferase activity"/>
    <property type="evidence" value="ECO:0007669"/>
    <property type="project" value="UniProtKB-KW"/>
</dbReference>
<reference evidence="12" key="2">
    <citation type="submission" date="2023-01" db="EMBL/GenBank/DDBJ databases">
        <authorList>
            <person name="Sun Q."/>
            <person name="Evtushenko L."/>
        </authorList>
    </citation>
    <scope>NUCLEOTIDE SEQUENCE</scope>
    <source>
        <strain evidence="12">VKM B-2222</strain>
    </source>
</reference>
<evidence type="ECO:0000256" key="6">
    <source>
        <dbReference type="ARBA" id="ARBA00022960"/>
    </source>
</evidence>
<keyword evidence="8 9" id="KW-0961">Cell wall biogenesis/degradation</keyword>
<sequence>MDGTASRRAFLGGLIAGGLALPRLASAQAIDPTTGQAVYGSAAAGQAPDVGVYQIDPTKDSRRNLSSFRNRHWSEFYPSLGKGVILADISSRALHYWSGDGNTYLLFPSSIPVSEELTKRGRTEVVRKAENPTWTPTPSMRQRDPSLPQRVEGGAPDNPLGVYALYLSWPAYLIHGTHDTRKIGRKSSSGCYGLYNEHIARLYPLVEIGTQVTIF</sequence>
<keyword evidence="13" id="KW-1185">Reference proteome</keyword>
<reference evidence="12" key="1">
    <citation type="journal article" date="2014" name="Int. J. Syst. Evol. Microbiol.">
        <title>Complete genome sequence of Corynebacterium casei LMG S-19264T (=DSM 44701T), isolated from a smear-ripened cheese.</title>
        <authorList>
            <consortium name="US DOE Joint Genome Institute (JGI-PGF)"/>
            <person name="Walter F."/>
            <person name="Albersmeier A."/>
            <person name="Kalinowski J."/>
            <person name="Ruckert C."/>
        </authorList>
    </citation>
    <scope>NUCLEOTIDE SEQUENCE</scope>
    <source>
        <strain evidence="12">VKM B-2222</strain>
    </source>
</reference>
<dbReference type="Pfam" id="PF03734">
    <property type="entry name" value="YkuD"/>
    <property type="match status" value="1"/>
</dbReference>
<gene>
    <name evidence="12" type="ORF">GCM10017635_31950</name>
</gene>
<dbReference type="InterPro" id="IPR006311">
    <property type="entry name" value="TAT_signal"/>
</dbReference>
<evidence type="ECO:0000256" key="9">
    <source>
        <dbReference type="PROSITE-ProRule" id="PRU01373"/>
    </source>
</evidence>
<dbReference type="GO" id="GO:0008360">
    <property type="term" value="P:regulation of cell shape"/>
    <property type="evidence" value="ECO:0007669"/>
    <property type="project" value="UniProtKB-UniRule"/>
</dbReference>
<dbReference type="Gene3D" id="2.40.440.10">
    <property type="entry name" value="L,D-transpeptidase catalytic domain-like"/>
    <property type="match status" value="1"/>
</dbReference>
<dbReference type="SUPFAM" id="SSF141523">
    <property type="entry name" value="L,D-transpeptidase catalytic domain-like"/>
    <property type="match status" value="1"/>
</dbReference>
<dbReference type="GO" id="GO:0071972">
    <property type="term" value="F:peptidoglycan L,D-transpeptidase activity"/>
    <property type="evidence" value="ECO:0007669"/>
    <property type="project" value="TreeGrafter"/>
</dbReference>
<feature type="active site" description="Proton donor/acceptor" evidence="9">
    <location>
        <position position="175"/>
    </location>
</feature>
<evidence type="ECO:0000256" key="10">
    <source>
        <dbReference type="SAM" id="MobiDB-lite"/>
    </source>
</evidence>
<dbReference type="PANTHER" id="PTHR30582:SF24">
    <property type="entry name" value="L,D-TRANSPEPTIDASE ERFK_SRFK-RELATED"/>
    <property type="match status" value="1"/>
</dbReference>
<evidence type="ECO:0000256" key="3">
    <source>
        <dbReference type="ARBA" id="ARBA00022676"/>
    </source>
</evidence>
<comment type="caution">
    <text evidence="12">The sequence shown here is derived from an EMBL/GenBank/DDBJ whole genome shotgun (WGS) entry which is preliminary data.</text>
</comment>
<dbReference type="GO" id="GO:0005576">
    <property type="term" value="C:extracellular region"/>
    <property type="evidence" value="ECO:0007669"/>
    <property type="project" value="TreeGrafter"/>
</dbReference>
<dbReference type="Proteomes" id="UP001143349">
    <property type="component" value="Unassembled WGS sequence"/>
</dbReference>
<feature type="active site" description="Nucleophile" evidence="9">
    <location>
        <position position="191"/>
    </location>
</feature>
<accession>A0AAD3P2U3</accession>